<evidence type="ECO:0000313" key="7">
    <source>
        <dbReference type="EMBL" id="KAF0982391.1"/>
    </source>
</evidence>
<dbReference type="InterPro" id="IPR002305">
    <property type="entry name" value="aa-tRNA-synth_Ic"/>
</dbReference>
<name>A0A6A5C5N1_NAEFO</name>
<dbReference type="Gene3D" id="3.40.50.620">
    <property type="entry name" value="HUPs"/>
    <property type="match status" value="1"/>
</dbReference>
<proteinExistence type="predicted"/>
<dbReference type="InterPro" id="IPR014729">
    <property type="entry name" value="Rossmann-like_a/b/a_fold"/>
</dbReference>
<evidence type="ECO:0000256" key="4">
    <source>
        <dbReference type="ARBA" id="ARBA00022917"/>
    </source>
</evidence>
<keyword evidence="2" id="KW-0547">Nucleotide-binding</keyword>
<dbReference type="Proteomes" id="UP000444721">
    <property type="component" value="Unassembled WGS sequence"/>
</dbReference>
<dbReference type="PANTHER" id="PTHR10055:SF1">
    <property type="entry name" value="TRYPTOPHAN--TRNA LIGASE, CYTOPLASMIC"/>
    <property type="match status" value="1"/>
</dbReference>
<dbReference type="GO" id="GO:0006436">
    <property type="term" value="P:tryptophanyl-tRNA aminoacylation"/>
    <property type="evidence" value="ECO:0007669"/>
    <property type="project" value="TreeGrafter"/>
</dbReference>
<evidence type="ECO:0000256" key="5">
    <source>
        <dbReference type="ARBA" id="ARBA00023146"/>
    </source>
</evidence>
<gene>
    <name evidence="7" type="ORF">FDP41_011321</name>
</gene>
<organism evidence="7 8">
    <name type="scientific">Naegleria fowleri</name>
    <name type="common">Brain eating amoeba</name>
    <dbReference type="NCBI Taxonomy" id="5763"/>
    <lineage>
        <taxon>Eukaryota</taxon>
        <taxon>Discoba</taxon>
        <taxon>Heterolobosea</taxon>
        <taxon>Tetramitia</taxon>
        <taxon>Eutetramitia</taxon>
        <taxon>Vahlkampfiidae</taxon>
        <taxon>Naegleria</taxon>
    </lineage>
</organism>
<dbReference type="OrthoDB" id="10261385at2759"/>
<evidence type="ECO:0000313" key="8">
    <source>
        <dbReference type="Proteomes" id="UP000444721"/>
    </source>
</evidence>
<evidence type="ECO:0000256" key="6">
    <source>
        <dbReference type="ARBA" id="ARBA00030268"/>
    </source>
</evidence>
<dbReference type="VEuPathDB" id="AmoebaDB:NfTy_019930"/>
<keyword evidence="5" id="KW-0030">Aminoacyl-tRNA synthetase</keyword>
<evidence type="ECO:0000256" key="2">
    <source>
        <dbReference type="ARBA" id="ARBA00022741"/>
    </source>
</evidence>
<comment type="caution">
    <text evidence="7">The sequence shown here is derived from an EMBL/GenBank/DDBJ whole genome shotgun (WGS) entry which is preliminary data.</text>
</comment>
<protein>
    <recommendedName>
        <fullName evidence="6">Tryptophanyl-tRNA synthetase</fullName>
    </recommendedName>
</protein>
<keyword evidence="3" id="KW-0067">ATP-binding</keyword>
<dbReference type="PANTHER" id="PTHR10055">
    <property type="entry name" value="TRYPTOPHANYL-TRNA SYNTHETASE"/>
    <property type="match status" value="1"/>
</dbReference>
<dbReference type="Gene3D" id="1.10.240.10">
    <property type="entry name" value="Tyrosyl-Transfer RNA Synthetase"/>
    <property type="match status" value="1"/>
</dbReference>
<keyword evidence="4" id="KW-0648">Protein biosynthesis</keyword>
<evidence type="ECO:0000256" key="3">
    <source>
        <dbReference type="ARBA" id="ARBA00022840"/>
    </source>
</evidence>
<dbReference type="RefSeq" id="XP_044567104.1">
    <property type="nucleotide sequence ID" value="XM_044701717.1"/>
</dbReference>
<sequence>MKVTGNDACLIPCAIDQDPYFRDVARKLKWKTQSVIHSKFFPALQGASKKMSASSETSSIYLTETPNQIEEKIKKTNEFQRWTCNQGRTNAIWS</sequence>
<dbReference type="GO" id="GO:0004830">
    <property type="term" value="F:tryptophan-tRNA ligase activity"/>
    <property type="evidence" value="ECO:0007669"/>
    <property type="project" value="TreeGrafter"/>
</dbReference>
<dbReference type="Pfam" id="PF00579">
    <property type="entry name" value="tRNA-synt_1b"/>
    <property type="match status" value="1"/>
</dbReference>
<reference evidence="7 8" key="1">
    <citation type="journal article" date="2019" name="Sci. Rep.">
        <title>Nanopore sequencing improves the draft genome of the human pathogenic amoeba Naegleria fowleri.</title>
        <authorList>
            <person name="Liechti N."/>
            <person name="Schurch N."/>
            <person name="Bruggmann R."/>
            <person name="Wittwer M."/>
        </authorList>
    </citation>
    <scope>NUCLEOTIDE SEQUENCE [LARGE SCALE GENOMIC DNA]</scope>
    <source>
        <strain evidence="7 8">ATCC 30894</strain>
    </source>
</reference>
<dbReference type="AlphaFoldDB" id="A0A6A5C5N1"/>
<dbReference type="GO" id="GO:0005737">
    <property type="term" value="C:cytoplasm"/>
    <property type="evidence" value="ECO:0007669"/>
    <property type="project" value="TreeGrafter"/>
</dbReference>
<accession>A0A6A5C5N1</accession>
<keyword evidence="1" id="KW-0436">Ligase</keyword>
<dbReference type="VEuPathDB" id="AmoebaDB:NF0009570"/>
<evidence type="ECO:0000256" key="1">
    <source>
        <dbReference type="ARBA" id="ARBA00022598"/>
    </source>
</evidence>
<keyword evidence="8" id="KW-1185">Reference proteome</keyword>
<dbReference type="SUPFAM" id="SSF52374">
    <property type="entry name" value="Nucleotidylyl transferase"/>
    <property type="match status" value="1"/>
</dbReference>
<dbReference type="VEuPathDB" id="AmoebaDB:FDP41_011321"/>
<dbReference type="GO" id="GO:0005524">
    <property type="term" value="F:ATP binding"/>
    <property type="evidence" value="ECO:0007669"/>
    <property type="project" value="UniProtKB-KW"/>
</dbReference>
<dbReference type="GeneID" id="68118536"/>
<dbReference type="EMBL" id="VFQX01000009">
    <property type="protein sequence ID" value="KAF0982391.1"/>
    <property type="molecule type" value="Genomic_DNA"/>
</dbReference>